<evidence type="ECO:0000313" key="9">
    <source>
        <dbReference type="EMBL" id="AAS01913.1"/>
    </source>
</evidence>
<keyword evidence="4" id="KW-0479">Metal-binding</keyword>
<evidence type="ECO:0000256" key="3">
    <source>
        <dbReference type="ARBA" id="ARBA00013133"/>
    </source>
</evidence>
<dbReference type="Pfam" id="PF03578">
    <property type="entry name" value="HGWP"/>
    <property type="match status" value="4"/>
</dbReference>
<dbReference type="InterPro" id="IPR012864">
    <property type="entry name" value="PCO/ADO"/>
</dbReference>
<dbReference type="PANTHER" id="PTHR22966:SF29">
    <property type="entry name" value="PLANT CYSTEINE OXIDASE 3"/>
    <property type="match status" value="1"/>
</dbReference>
<gene>
    <name evidence="9" type="primary">OSJNBa0034E08.2</name>
</gene>
<evidence type="ECO:0000256" key="4">
    <source>
        <dbReference type="ARBA" id="ARBA00022723"/>
    </source>
</evidence>
<comment type="cofactor">
    <cofactor evidence="1">
        <name>Fe(2+)</name>
        <dbReference type="ChEBI" id="CHEBI:29033"/>
    </cofactor>
</comment>
<evidence type="ECO:0000256" key="6">
    <source>
        <dbReference type="ARBA" id="ARBA00023004"/>
    </source>
</evidence>
<evidence type="ECO:0000256" key="2">
    <source>
        <dbReference type="ARBA" id="ARBA00006622"/>
    </source>
</evidence>
<evidence type="ECO:0000256" key="7">
    <source>
        <dbReference type="ARBA" id="ARBA00024284"/>
    </source>
</evidence>
<accession>Q75HE3</accession>
<sequence length="517" mass="58268">MGFISGIDDFVFPPGQAFRFVSMEELDGYLSSPGVDSQPTEILEYDDFGYCYDYSNLDDFDEGYEDNYTPLFFSVFMADNETAEKRQAREAEEQRTRLEAERRRLEEERQAQERERLQREQEERERATKEAEDHRERALDAGRRARDLIGQQDVEGTAVFRTPQQNAVAAITLLDTLLQEDAPNHVVNILNQTKTMIAASVLRKRIMVNDLFTHLPTGIGSVGPNSPALHVAGVPSIFAIQSISVVRKEDIFLTIHQIVTTTMWMEWILHKRPASSGLAGRLQVDWNRELAYYAAVVGRLRLHRPAASFAAGWCHRLHSWPIMPLLLGVYIFTDRPPRPPPTGVSACTAGLLCRRCWASTSSPTGRLVRRRLVFPPARLAYYAAVVGRLHLHRPAASSAADWCFSLHGWPIMPPLLDVYVFTDRLAFAAADWCFCLHDRPIMPPLLGIYVFTDRLAFAAADWCFCLHDRPILPPLLGVYVFTDRPPRPPPTGVTACTAGLLCRCCWASPSSPTGHLV</sequence>
<keyword evidence="6" id="KW-0408">Iron</keyword>
<dbReference type="PANTHER" id="PTHR22966">
    <property type="entry name" value="2-AMINOETHANETHIOL DIOXYGENASE"/>
    <property type="match status" value="1"/>
</dbReference>
<dbReference type="EC" id="1.13.11.20" evidence="3"/>
<evidence type="ECO:0000256" key="1">
    <source>
        <dbReference type="ARBA" id="ARBA00001954"/>
    </source>
</evidence>
<proteinExistence type="inferred from homology"/>
<reference evidence="10" key="2">
    <citation type="journal article" date="2008" name="Nucleic Acids Res.">
        <title>The rice annotation project database (RAP-DB): 2008 update.</title>
        <authorList>
            <consortium name="The rice annotation project (RAP)"/>
        </authorList>
    </citation>
    <scope>GENOME REANNOTATION</scope>
    <source>
        <strain evidence="10">cv. Nipponbare</strain>
    </source>
</reference>
<reference evidence="10" key="1">
    <citation type="journal article" date="2005" name="Nature">
        <title>The map-based sequence of the rice genome.</title>
        <authorList>
            <consortium name="International rice genome sequencing project (IRGSP)"/>
            <person name="Matsumoto T."/>
            <person name="Wu J."/>
            <person name="Kanamori H."/>
            <person name="Katayose Y."/>
            <person name="Fujisawa M."/>
            <person name="Namiki N."/>
            <person name="Mizuno H."/>
            <person name="Yamamoto K."/>
            <person name="Antonio B.A."/>
            <person name="Baba T."/>
            <person name="Sakata K."/>
            <person name="Nagamura Y."/>
            <person name="Aoki H."/>
            <person name="Arikawa K."/>
            <person name="Arita K."/>
            <person name="Bito T."/>
            <person name="Chiden Y."/>
            <person name="Fujitsuka N."/>
            <person name="Fukunaka R."/>
            <person name="Hamada M."/>
            <person name="Harada C."/>
            <person name="Hayashi A."/>
            <person name="Hijishita S."/>
            <person name="Honda M."/>
            <person name="Hosokawa S."/>
            <person name="Ichikawa Y."/>
            <person name="Idonuma A."/>
            <person name="Iijima M."/>
            <person name="Ikeda M."/>
            <person name="Ikeno M."/>
            <person name="Ito K."/>
            <person name="Ito S."/>
            <person name="Ito T."/>
            <person name="Ito Y."/>
            <person name="Ito Y."/>
            <person name="Iwabuchi A."/>
            <person name="Kamiya K."/>
            <person name="Karasawa W."/>
            <person name="Kurita K."/>
            <person name="Katagiri S."/>
            <person name="Kikuta A."/>
            <person name="Kobayashi H."/>
            <person name="Kobayashi N."/>
            <person name="Machita K."/>
            <person name="Maehara T."/>
            <person name="Masukawa M."/>
            <person name="Mizubayashi T."/>
            <person name="Mukai Y."/>
            <person name="Nagasaki H."/>
            <person name="Nagata Y."/>
            <person name="Naito S."/>
            <person name="Nakashima M."/>
            <person name="Nakama Y."/>
            <person name="Nakamichi Y."/>
            <person name="Nakamura M."/>
            <person name="Meguro A."/>
            <person name="Negishi M."/>
            <person name="Ohta I."/>
            <person name="Ohta T."/>
            <person name="Okamoto M."/>
            <person name="Ono N."/>
            <person name="Saji S."/>
            <person name="Sakaguchi M."/>
            <person name="Sakai K."/>
            <person name="Shibata M."/>
            <person name="Shimokawa T."/>
            <person name="Song J."/>
            <person name="Takazaki Y."/>
            <person name="Terasawa K."/>
            <person name="Tsugane M."/>
            <person name="Tsuji K."/>
            <person name="Ueda S."/>
            <person name="Waki K."/>
            <person name="Yamagata H."/>
            <person name="Yamamoto M."/>
            <person name="Yamamoto S."/>
            <person name="Yamane H."/>
            <person name="Yoshiki S."/>
            <person name="Yoshihara R."/>
            <person name="Yukawa K."/>
            <person name="Zhong H."/>
            <person name="Yano M."/>
            <person name="Yuan Q."/>
            <person name="Ouyang S."/>
            <person name="Liu J."/>
            <person name="Jones K.M."/>
            <person name="Gansberger K."/>
            <person name="Moffat K."/>
            <person name="Hill J."/>
            <person name="Bera J."/>
            <person name="Fadrosh D."/>
            <person name="Jin S."/>
            <person name="Johri S."/>
            <person name="Kim M."/>
            <person name="Overton L."/>
            <person name="Reardon M."/>
            <person name="Tsitrin T."/>
            <person name="Vuong H."/>
            <person name="Weaver B."/>
            <person name="Ciecko A."/>
            <person name="Tallon L."/>
            <person name="Jackson J."/>
            <person name="Pai G."/>
            <person name="Aken S.V."/>
            <person name="Utterback T."/>
            <person name="Reidmuller S."/>
            <person name="Feldblyum T."/>
            <person name="Hsiao J."/>
            <person name="Zismann V."/>
            <person name="Iobst S."/>
            <person name="de Vazeille A.R."/>
            <person name="Buell C.R."/>
            <person name="Ying K."/>
            <person name="Li Y."/>
            <person name="Lu T."/>
            <person name="Huang Y."/>
            <person name="Zhao Q."/>
            <person name="Feng Q."/>
            <person name="Zhang L."/>
            <person name="Zhu J."/>
            <person name="Weng Q."/>
            <person name="Mu J."/>
            <person name="Lu Y."/>
            <person name="Fan D."/>
            <person name="Liu Y."/>
            <person name="Guan J."/>
            <person name="Zhang Y."/>
            <person name="Yu S."/>
            <person name="Liu X."/>
            <person name="Zhang Y."/>
            <person name="Hong G."/>
            <person name="Han B."/>
            <person name="Choisne N."/>
            <person name="Demange N."/>
            <person name="Orjeda G."/>
            <person name="Samain S."/>
            <person name="Cattolico L."/>
            <person name="Pelletier E."/>
            <person name="Couloux A."/>
            <person name="Segurens B."/>
            <person name="Wincker P."/>
            <person name="D'Hont A."/>
            <person name="Scarpelli C."/>
            <person name="Weissenbach J."/>
            <person name="Salanoubat M."/>
            <person name="Quetier F."/>
            <person name="Yu Y."/>
            <person name="Kim H.R."/>
            <person name="Rambo T."/>
            <person name="Currie J."/>
            <person name="Collura K."/>
            <person name="Luo M."/>
            <person name="Yang T."/>
            <person name="Ammiraju J.S.S."/>
            <person name="Engler F."/>
            <person name="Soderlund C."/>
            <person name="Wing R.A."/>
            <person name="Palmer L.E."/>
            <person name="de la Bastide M."/>
            <person name="Spiegel L."/>
            <person name="Nascimento L."/>
            <person name="Zutavern T."/>
            <person name="O'Shaughnessy A."/>
            <person name="Dike S."/>
            <person name="Dedhia N."/>
            <person name="Preston R."/>
            <person name="Balija V."/>
            <person name="McCombie W.R."/>
            <person name="Chow T."/>
            <person name="Chen H."/>
            <person name="Chung M."/>
            <person name="Chen C."/>
            <person name="Shaw J."/>
            <person name="Wu H."/>
            <person name="Hsiao K."/>
            <person name="Chao Y."/>
            <person name="Chu M."/>
            <person name="Cheng C."/>
            <person name="Hour A."/>
            <person name="Lee P."/>
            <person name="Lin S."/>
            <person name="Lin Y."/>
            <person name="Liou J."/>
            <person name="Liu S."/>
            <person name="Hsing Y."/>
            <person name="Raghuvanshi S."/>
            <person name="Mohanty A."/>
            <person name="Bharti A.K."/>
            <person name="Gaur A."/>
            <person name="Gupta V."/>
            <person name="Kumar D."/>
            <person name="Ravi V."/>
            <person name="Vij S."/>
            <person name="Kapur A."/>
            <person name="Khurana P."/>
            <person name="Khurana P."/>
            <person name="Khurana J.P."/>
            <person name="Tyagi A.K."/>
            <person name="Gaikwad K."/>
            <person name="Singh A."/>
            <person name="Dalal V."/>
            <person name="Srivastava S."/>
            <person name="Dixit A."/>
            <person name="Pal A.K."/>
            <person name="Ghazi I.A."/>
            <person name="Yadav M."/>
            <person name="Pandit A."/>
            <person name="Bhargava A."/>
            <person name="Sureshbabu K."/>
            <person name="Batra K."/>
            <person name="Sharma T.R."/>
            <person name="Mohapatra T."/>
            <person name="Singh N.K."/>
            <person name="Messing J."/>
            <person name="Nelson A.B."/>
            <person name="Fuks G."/>
            <person name="Kavchok S."/>
            <person name="Keizer G."/>
            <person name="Linton E."/>
            <person name="Llaca V."/>
            <person name="Song R."/>
            <person name="Tanyolac B."/>
            <person name="Young S."/>
            <person name="Ho-Il K."/>
            <person name="Hahn J.H."/>
            <person name="Sangsakoo G."/>
            <person name="Vanavichit A."/>
            <person name="de Mattos Luiz.A.T."/>
            <person name="Zimmer P.D."/>
            <person name="Malone G."/>
            <person name="Dellagostin O."/>
            <person name="de Oliveira A.C."/>
            <person name="Bevan M."/>
            <person name="Bancroft I."/>
            <person name="Minx P."/>
            <person name="Cordum H."/>
            <person name="Wilson R."/>
            <person name="Cheng Z."/>
            <person name="Jin W."/>
            <person name="Jiang J."/>
            <person name="Leong S.A."/>
            <person name="Iwama H."/>
            <person name="Gojobori T."/>
            <person name="Itoh T."/>
            <person name="Niimura Y."/>
            <person name="Fujii Y."/>
            <person name="Habara T."/>
            <person name="Sakai H."/>
            <person name="Sato Y."/>
            <person name="Wilson G."/>
            <person name="Kumar K."/>
            <person name="McCouch S."/>
            <person name="Juretic N."/>
            <person name="Hoen D."/>
            <person name="Wright S."/>
            <person name="Bruskiewich R."/>
            <person name="Bureau T."/>
            <person name="Miyao A."/>
            <person name="Hirochika H."/>
            <person name="Nishikawa T."/>
            <person name="Kadowaki K."/>
            <person name="Sugiura M."/>
            <person name="Burr B."/>
            <person name="Sasaki T."/>
        </authorList>
    </citation>
    <scope>NUCLEOTIDE SEQUENCE [LARGE SCALE GENOMIC DNA]</scope>
    <source>
        <strain evidence="10">cv. Nipponbare</strain>
    </source>
</reference>
<dbReference type="EMBL" id="AC135597">
    <property type="protein sequence ID" value="AAS01913.1"/>
    <property type="molecule type" value="Genomic_DNA"/>
</dbReference>
<name>Q75HE3_ORYSJ</name>
<evidence type="ECO:0000256" key="8">
    <source>
        <dbReference type="SAM" id="MobiDB-lite"/>
    </source>
</evidence>
<evidence type="ECO:0000313" key="10">
    <source>
        <dbReference type="Proteomes" id="UP000000763"/>
    </source>
</evidence>
<feature type="region of interest" description="Disordered" evidence="8">
    <location>
        <begin position="102"/>
        <end position="138"/>
    </location>
</feature>
<dbReference type="Proteomes" id="UP000000763">
    <property type="component" value="Chromosome 3"/>
</dbReference>
<comment type="catalytic activity">
    <reaction evidence="7">
        <text>L-cysteine + O2 = 3-sulfino-L-alanine + H(+)</text>
        <dbReference type="Rhea" id="RHEA:20441"/>
        <dbReference type="ChEBI" id="CHEBI:15378"/>
        <dbReference type="ChEBI" id="CHEBI:15379"/>
        <dbReference type="ChEBI" id="CHEBI:35235"/>
        <dbReference type="ChEBI" id="CHEBI:61085"/>
        <dbReference type="EC" id="1.13.11.20"/>
    </reaction>
    <physiologicalReaction direction="left-to-right" evidence="7">
        <dbReference type="Rhea" id="RHEA:20442"/>
    </physiologicalReaction>
</comment>
<dbReference type="AlphaFoldDB" id="Q75HE3"/>
<protein>
    <recommendedName>
        <fullName evidence="3">cysteine dioxygenase</fullName>
        <ecNumber evidence="3">1.13.11.20</ecNumber>
    </recommendedName>
</protein>
<keyword evidence="5" id="KW-0560">Oxidoreductase</keyword>
<comment type="similarity">
    <text evidence="2">Belongs to the cysteine dioxygenase family.</text>
</comment>
<evidence type="ECO:0000256" key="5">
    <source>
        <dbReference type="ARBA" id="ARBA00023002"/>
    </source>
</evidence>
<dbReference type="GO" id="GO:0017172">
    <property type="term" value="F:cysteine dioxygenase activity"/>
    <property type="evidence" value="ECO:0007669"/>
    <property type="project" value="UniProtKB-EC"/>
</dbReference>
<dbReference type="GO" id="GO:0046872">
    <property type="term" value="F:metal ion binding"/>
    <property type="evidence" value="ECO:0007669"/>
    <property type="project" value="UniProtKB-KW"/>
</dbReference>
<organism evidence="9 10">
    <name type="scientific">Oryza sativa subsp. japonica</name>
    <name type="common">Rice</name>
    <dbReference type="NCBI Taxonomy" id="39947"/>
    <lineage>
        <taxon>Eukaryota</taxon>
        <taxon>Viridiplantae</taxon>
        <taxon>Streptophyta</taxon>
        <taxon>Embryophyta</taxon>
        <taxon>Tracheophyta</taxon>
        <taxon>Spermatophyta</taxon>
        <taxon>Magnoliopsida</taxon>
        <taxon>Liliopsida</taxon>
        <taxon>Poales</taxon>
        <taxon>Poaceae</taxon>
        <taxon>BOP clade</taxon>
        <taxon>Oryzoideae</taxon>
        <taxon>Oryzeae</taxon>
        <taxon>Oryzinae</taxon>
        <taxon>Oryza</taxon>
        <taxon>Oryza sativa</taxon>
    </lineage>
</organism>
<dbReference type="InterPro" id="IPR005213">
    <property type="entry name" value="HGWP_repeat"/>
</dbReference>